<protein>
    <recommendedName>
        <fullName evidence="5">Trp biosynthesis protein</fullName>
    </recommendedName>
</protein>
<evidence type="ECO:0008006" key="5">
    <source>
        <dbReference type="Google" id="ProtNLM"/>
    </source>
</evidence>
<feature type="compositionally biased region" description="Low complexity" evidence="1">
    <location>
        <begin position="178"/>
        <end position="188"/>
    </location>
</feature>
<evidence type="ECO:0000256" key="1">
    <source>
        <dbReference type="SAM" id="MobiDB-lite"/>
    </source>
</evidence>
<gene>
    <name evidence="3" type="ORF">CFK38_12125</name>
</gene>
<evidence type="ECO:0000256" key="2">
    <source>
        <dbReference type="SAM" id="Phobius"/>
    </source>
</evidence>
<dbReference type="AlphaFoldDB" id="A0A291GPS6"/>
<keyword evidence="2" id="KW-1133">Transmembrane helix</keyword>
<dbReference type="Proteomes" id="UP000218165">
    <property type="component" value="Chromosome"/>
</dbReference>
<dbReference type="Pfam" id="PF09534">
    <property type="entry name" value="Trp_oprn_chp"/>
    <property type="match status" value="1"/>
</dbReference>
<proteinExistence type="predicted"/>
<evidence type="ECO:0000313" key="3">
    <source>
        <dbReference type="EMBL" id="ATG52187.1"/>
    </source>
</evidence>
<keyword evidence="2" id="KW-0812">Transmembrane</keyword>
<dbReference type="EMBL" id="CP023563">
    <property type="protein sequence ID" value="ATG52187.1"/>
    <property type="molecule type" value="Genomic_DNA"/>
</dbReference>
<reference evidence="4" key="1">
    <citation type="submission" date="2017-09" db="EMBL/GenBank/DDBJ databases">
        <title>Brachybacterium sp. VM2412.</title>
        <authorList>
            <person name="Tak E.J."/>
            <person name="Bae J.-W."/>
        </authorList>
    </citation>
    <scope>NUCLEOTIDE SEQUENCE [LARGE SCALE GENOMIC DNA]</scope>
    <source>
        <strain evidence="4">VM2412</strain>
    </source>
</reference>
<feature type="transmembrane region" description="Helical" evidence="2">
    <location>
        <begin position="86"/>
        <end position="107"/>
    </location>
</feature>
<feature type="transmembrane region" description="Helical" evidence="2">
    <location>
        <begin position="135"/>
        <end position="158"/>
    </location>
</feature>
<keyword evidence="2" id="KW-0472">Membrane</keyword>
<dbReference type="KEGG" id="brz:CFK38_12125"/>
<dbReference type="RefSeq" id="WP_096803303.1">
    <property type="nucleotide sequence ID" value="NZ_CP023563.1"/>
</dbReference>
<dbReference type="InterPro" id="IPR019051">
    <property type="entry name" value="Trp_biosyn_TM_oprn/chp"/>
</dbReference>
<organism evidence="3 4">
    <name type="scientific">Brachybacterium vulturis</name>
    <dbReference type="NCBI Taxonomy" id="2017484"/>
    <lineage>
        <taxon>Bacteria</taxon>
        <taxon>Bacillati</taxon>
        <taxon>Actinomycetota</taxon>
        <taxon>Actinomycetes</taxon>
        <taxon>Micrococcales</taxon>
        <taxon>Dermabacteraceae</taxon>
        <taxon>Brachybacterium</taxon>
    </lineage>
</organism>
<feature type="compositionally biased region" description="Pro residues" evidence="1">
    <location>
        <begin position="205"/>
        <end position="221"/>
    </location>
</feature>
<evidence type="ECO:0000313" key="4">
    <source>
        <dbReference type="Proteomes" id="UP000218165"/>
    </source>
</evidence>
<feature type="transmembrane region" description="Helical" evidence="2">
    <location>
        <begin position="59"/>
        <end position="79"/>
    </location>
</feature>
<feature type="region of interest" description="Disordered" evidence="1">
    <location>
        <begin position="178"/>
        <end position="221"/>
    </location>
</feature>
<sequence length="221" mass="21747">MSAQEPAARRALPGRRATVLAGTAASALLAGTTRTTWIHATAPDLTGTVQQVDVLGAEAAPAVLALALVAIAGSLATALPSAWLRFLTGPVLLLTGAGAALAALGVVRDPAAAAGSATTTATGVVGAAVAGGTTAWPLLTLVPALGVLAVGVLVLLAGGGWPRRDRYRSAAVAVTADPAEDPAAAWDALSRGEDPSIEHAQQPRSPSPQEPPGTAPPPPAR</sequence>
<name>A0A291GPS6_9MICO</name>
<keyword evidence="4" id="KW-1185">Reference proteome</keyword>
<accession>A0A291GPS6</accession>